<feature type="domain" description="POTRA" evidence="9">
    <location>
        <begin position="358"/>
        <end position="429"/>
    </location>
</feature>
<keyword evidence="4 6" id="KW-0443">Lipid metabolism</keyword>
<accession>A0A2T3L3N1</accession>
<dbReference type="InterPro" id="IPR050301">
    <property type="entry name" value="NTE"/>
</dbReference>
<dbReference type="GO" id="GO:0016787">
    <property type="term" value="F:hydrolase activity"/>
    <property type="evidence" value="ECO:0007669"/>
    <property type="project" value="UniProtKB-UniRule"/>
</dbReference>
<evidence type="ECO:0000256" key="3">
    <source>
        <dbReference type="ARBA" id="ARBA00022963"/>
    </source>
</evidence>
<dbReference type="Gene3D" id="3.40.1090.10">
    <property type="entry name" value="Cytosolic phospholipase A2 catalytic domain"/>
    <property type="match status" value="2"/>
</dbReference>
<comment type="caution">
    <text evidence="10">The sequence shown here is derived from an EMBL/GenBank/DDBJ whole genome shotgun (WGS) entry which is preliminary data.</text>
</comment>
<feature type="domain" description="PNPLA" evidence="8">
    <location>
        <begin position="49"/>
        <end position="241"/>
    </location>
</feature>
<evidence type="ECO:0000256" key="4">
    <source>
        <dbReference type="ARBA" id="ARBA00023098"/>
    </source>
</evidence>
<dbReference type="PROSITE" id="PS51635">
    <property type="entry name" value="PNPLA"/>
    <property type="match status" value="1"/>
</dbReference>
<evidence type="ECO:0000313" key="10">
    <source>
        <dbReference type="EMBL" id="PSV43819.1"/>
    </source>
</evidence>
<feature type="transmembrane region" description="Helical" evidence="7">
    <location>
        <begin position="20"/>
        <end position="41"/>
    </location>
</feature>
<evidence type="ECO:0000256" key="2">
    <source>
        <dbReference type="ARBA" id="ARBA00022801"/>
    </source>
</evidence>
<sequence length="778" mass="87742">MTFAKPSITNCYSNVYLPVRYITLVIFVTFLAFVFSFDAVAKERPKIGIVLGGGGAKGAAHIGVLKALEEMHIPIDYIAGTSMGAYVGGLYASGMSADEIESFLETINWRDGYQDGVQRSDRRVREKHQEDRFQLKTDVGFDLWELKVPKGFVQGQNMGEIIRSTSGNQPEFASFDDLAIPYRAVASDIETLKPVVLDNGDLAKSMQASMSIPGILPPMELDGRLLVDGGITNNLPISVVKAMGADIVIAVDISNDFKKRDELNNYFAIMDQLTDFMVTNNAEQQKKLLTKNDYLIRPDTKGIGTTDFDRMLDAHDIGYLATMALRPQLSKLGGTIPYQNYIDHKQARRHQLTRIDELYIDEVRLVNNSQYSDQALLDRLDLHSGEKMSSEQLAESVRNLYALDRFERINYSIEKNEGKNIVLVDVTEKSWGPNYLDFRFAMEDDFKNSTDYSIGVAFNVTGLSEAGAEWRTELEYGYNKRAATEIYMPFISDQEWFGLLRAEYDKSNKYLALGNNDDDDDEPKLSDTELFIPTIYNTTTFDASVGWQPMLWQEMRLGYRYIIGEVDYQGLAGTILGVRERNSRVGYVNYNIDTLDDFELPSKGNLFSIEFALSDDRVDWTVDGERLQGTDLAYHLDIAWKGAYTYQRHTLMGKTEFGHVESEEDIQLDPKEIGGFLNLSGIPKNSLVGNNKIFSAAIYRYRITDYDFGLFKSPVYVGGSIEWGGVYNESSTSFNELPMYWAGSVFTGINSPIGPFLVAYGRTEENYDSFYLFIGGAF</sequence>
<organism evidence="10 11">
    <name type="scientific">Photobacterium indicum</name>
    <dbReference type="NCBI Taxonomy" id="81447"/>
    <lineage>
        <taxon>Bacteria</taxon>
        <taxon>Pseudomonadati</taxon>
        <taxon>Pseudomonadota</taxon>
        <taxon>Gammaproteobacteria</taxon>
        <taxon>Vibrionales</taxon>
        <taxon>Vibrionaceae</taxon>
        <taxon>Photobacterium</taxon>
    </lineage>
</organism>
<comment type="subcellular location">
    <subcellularLocation>
        <location evidence="1">Membrane</location>
    </subcellularLocation>
</comment>
<protein>
    <recommendedName>
        <fullName evidence="12">Serine protease</fullName>
    </recommendedName>
</protein>
<evidence type="ECO:0008006" key="12">
    <source>
        <dbReference type="Google" id="ProtNLM"/>
    </source>
</evidence>
<dbReference type="GO" id="GO:0019867">
    <property type="term" value="C:outer membrane"/>
    <property type="evidence" value="ECO:0007669"/>
    <property type="project" value="InterPro"/>
</dbReference>
<dbReference type="PANTHER" id="PTHR14226">
    <property type="entry name" value="NEUROPATHY TARGET ESTERASE/SWISS CHEESE D.MELANOGASTER"/>
    <property type="match status" value="1"/>
</dbReference>
<feature type="short sequence motif" description="GXGXXG" evidence="6">
    <location>
        <begin position="53"/>
        <end position="58"/>
    </location>
</feature>
<proteinExistence type="predicted"/>
<name>A0A2T3L3N1_9GAMM</name>
<keyword evidence="5 7" id="KW-0472">Membrane</keyword>
<dbReference type="InterPro" id="IPR016035">
    <property type="entry name" value="Acyl_Trfase/lysoPLipase"/>
</dbReference>
<dbReference type="RefSeq" id="WP_107255330.1">
    <property type="nucleotide sequence ID" value="NZ_PYOC01000011.1"/>
</dbReference>
<feature type="short sequence motif" description="DGA/G" evidence="6">
    <location>
        <begin position="228"/>
        <end position="230"/>
    </location>
</feature>
<evidence type="ECO:0000256" key="1">
    <source>
        <dbReference type="ARBA" id="ARBA00004370"/>
    </source>
</evidence>
<keyword evidence="11" id="KW-1185">Reference proteome</keyword>
<dbReference type="Proteomes" id="UP000241803">
    <property type="component" value="Unassembled WGS sequence"/>
</dbReference>
<feature type="short sequence motif" description="GXSXG" evidence="6">
    <location>
        <begin position="80"/>
        <end position="84"/>
    </location>
</feature>
<dbReference type="PANTHER" id="PTHR14226:SF29">
    <property type="entry name" value="NEUROPATHY TARGET ESTERASE SWS"/>
    <property type="match status" value="1"/>
</dbReference>
<gene>
    <name evidence="10" type="ORF">C9J47_21425</name>
</gene>
<dbReference type="CDD" id="cd07205">
    <property type="entry name" value="Pat_PNPLA6_PNPLA7_NTE1_like"/>
    <property type="match status" value="1"/>
</dbReference>
<dbReference type="SUPFAM" id="SSF52151">
    <property type="entry name" value="FabD/lysophospholipase-like"/>
    <property type="match status" value="1"/>
</dbReference>
<dbReference type="EMBL" id="PYOC01000011">
    <property type="protein sequence ID" value="PSV43819.1"/>
    <property type="molecule type" value="Genomic_DNA"/>
</dbReference>
<dbReference type="Gene3D" id="3.10.20.310">
    <property type="entry name" value="membrane protein fhac"/>
    <property type="match status" value="1"/>
</dbReference>
<evidence type="ECO:0000256" key="7">
    <source>
        <dbReference type="SAM" id="Phobius"/>
    </source>
</evidence>
<keyword evidence="7" id="KW-0812">Transmembrane</keyword>
<evidence type="ECO:0000313" key="11">
    <source>
        <dbReference type="Proteomes" id="UP000241803"/>
    </source>
</evidence>
<evidence type="ECO:0000259" key="9">
    <source>
        <dbReference type="PROSITE" id="PS51779"/>
    </source>
</evidence>
<dbReference type="InterPro" id="IPR002641">
    <property type="entry name" value="PNPLA_dom"/>
</dbReference>
<evidence type="ECO:0000256" key="6">
    <source>
        <dbReference type="PROSITE-ProRule" id="PRU01161"/>
    </source>
</evidence>
<dbReference type="GO" id="GO:0016042">
    <property type="term" value="P:lipid catabolic process"/>
    <property type="evidence" value="ECO:0007669"/>
    <property type="project" value="UniProtKB-UniRule"/>
</dbReference>
<feature type="active site" description="Proton acceptor" evidence="6">
    <location>
        <position position="228"/>
    </location>
</feature>
<dbReference type="InterPro" id="IPR010827">
    <property type="entry name" value="BamA/TamA_POTRA"/>
</dbReference>
<feature type="active site" description="Nucleophile" evidence="6">
    <location>
        <position position="82"/>
    </location>
</feature>
<dbReference type="AlphaFoldDB" id="A0A2T3L3N1"/>
<keyword evidence="2 6" id="KW-0378">Hydrolase</keyword>
<keyword evidence="7" id="KW-1133">Transmembrane helix</keyword>
<reference evidence="10 11" key="1">
    <citation type="submission" date="2018-03" db="EMBL/GenBank/DDBJ databases">
        <title>Whole genome sequencing of Histamine producing bacteria.</title>
        <authorList>
            <person name="Butler K."/>
        </authorList>
    </citation>
    <scope>NUCLEOTIDE SEQUENCE [LARGE SCALE GENOMIC DNA]</scope>
    <source>
        <strain evidence="10 11">ATCC 19614</strain>
    </source>
</reference>
<evidence type="ECO:0000259" key="8">
    <source>
        <dbReference type="PROSITE" id="PS51635"/>
    </source>
</evidence>
<dbReference type="Pfam" id="PF07244">
    <property type="entry name" value="POTRA"/>
    <property type="match status" value="1"/>
</dbReference>
<keyword evidence="3 6" id="KW-0442">Lipid degradation</keyword>
<dbReference type="Pfam" id="PF01734">
    <property type="entry name" value="Patatin"/>
    <property type="match status" value="1"/>
</dbReference>
<dbReference type="InterPro" id="IPR034746">
    <property type="entry name" value="POTRA"/>
</dbReference>
<dbReference type="PROSITE" id="PS51779">
    <property type="entry name" value="POTRA"/>
    <property type="match status" value="1"/>
</dbReference>
<evidence type="ECO:0000256" key="5">
    <source>
        <dbReference type="ARBA" id="ARBA00023136"/>
    </source>
</evidence>